<feature type="transmembrane region" description="Helical" evidence="6">
    <location>
        <begin position="38"/>
        <end position="59"/>
    </location>
</feature>
<keyword evidence="5 6" id="KW-0472">Membrane</keyword>
<feature type="transmembrane region" description="Helical" evidence="6">
    <location>
        <begin position="284"/>
        <end position="306"/>
    </location>
</feature>
<feature type="transmembrane region" description="Helical" evidence="6">
    <location>
        <begin position="145"/>
        <end position="165"/>
    </location>
</feature>
<keyword evidence="2" id="KW-1003">Cell membrane</keyword>
<keyword evidence="3 6" id="KW-0812">Transmembrane</keyword>
<evidence type="ECO:0000256" key="3">
    <source>
        <dbReference type="ARBA" id="ARBA00022692"/>
    </source>
</evidence>
<evidence type="ECO:0000256" key="5">
    <source>
        <dbReference type="ARBA" id="ARBA00023136"/>
    </source>
</evidence>
<feature type="transmembrane region" description="Helical" evidence="6">
    <location>
        <begin position="71"/>
        <end position="92"/>
    </location>
</feature>
<dbReference type="NCBIfam" id="TIGR00374">
    <property type="entry name" value="flippase-like domain"/>
    <property type="match status" value="1"/>
</dbReference>
<evidence type="ECO:0008006" key="8">
    <source>
        <dbReference type="Google" id="ProtNLM"/>
    </source>
</evidence>
<comment type="subcellular location">
    <subcellularLocation>
        <location evidence="1">Cell membrane</location>
        <topology evidence="1">Multi-pass membrane protein</topology>
    </subcellularLocation>
</comment>
<keyword evidence="4 6" id="KW-1133">Transmembrane helix</keyword>
<evidence type="ECO:0000256" key="6">
    <source>
        <dbReference type="SAM" id="Phobius"/>
    </source>
</evidence>
<dbReference type="InterPro" id="IPR022791">
    <property type="entry name" value="L-PG_synthase/AglD"/>
</dbReference>
<reference evidence="7" key="1">
    <citation type="submission" date="2018-06" db="EMBL/GenBank/DDBJ databases">
        <authorList>
            <person name="Zhirakovskaya E."/>
        </authorList>
    </citation>
    <scope>NUCLEOTIDE SEQUENCE</scope>
</reference>
<dbReference type="Pfam" id="PF03706">
    <property type="entry name" value="LPG_synthase_TM"/>
    <property type="match status" value="1"/>
</dbReference>
<evidence type="ECO:0000313" key="7">
    <source>
        <dbReference type="EMBL" id="VAX26995.1"/>
    </source>
</evidence>
<name>A0A3B1D5J7_9ZZZZ</name>
<organism evidence="7">
    <name type="scientific">hydrothermal vent metagenome</name>
    <dbReference type="NCBI Taxonomy" id="652676"/>
    <lineage>
        <taxon>unclassified sequences</taxon>
        <taxon>metagenomes</taxon>
        <taxon>ecological metagenomes</taxon>
    </lineage>
</organism>
<feature type="transmembrane region" description="Helical" evidence="6">
    <location>
        <begin position="210"/>
        <end position="232"/>
    </location>
</feature>
<proteinExistence type="predicted"/>
<protein>
    <recommendedName>
        <fullName evidence="8">Flippase-like domain-containing protein</fullName>
    </recommendedName>
</protein>
<gene>
    <name evidence="7" type="ORF">MNBD_NITROSPIRAE01-1716</name>
</gene>
<feature type="transmembrane region" description="Helical" evidence="6">
    <location>
        <begin position="238"/>
        <end position="263"/>
    </location>
</feature>
<dbReference type="AlphaFoldDB" id="A0A3B1D5J7"/>
<dbReference type="EMBL" id="UOGF01000021">
    <property type="protein sequence ID" value="VAX26995.1"/>
    <property type="molecule type" value="Genomic_DNA"/>
</dbReference>
<feature type="transmembrane region" description="Helical" evidence="6">
    <location>
        <begin position="112"/>
        <end position="133"/>
    </location>
</feature>
<dbReference type="PANTHER" id="PTHR40277:SF1">
    <property type="entry name" value="BLL5419 PROTEIN"/>
    <property type="match status" value="1"/>
</dbReference>
<accession>A0A3B1D5J7</accession>
<evidence type="ECO:0000256" key="2">
    <source>
        <dbReference type="ARBA" id="ARBA00022475"/>
    </source>
</evidence>
<dbReference type="GO" id="GO:0005886">
    <property type="term" value="C:plasma membrane"/>
    <property type="evidence" value="ECO:0007669"/>
    <property type="project" value="UniProtKB-SubCell"/>
</dbReference>
<evidence type="ECO:0000256" key="1">
    <source>
        <dbReference type="ARBA" id="ARBA00004651"/>
    </source>
</evidence>
<evidence type="ECO:0000256" key="4">
    <source>
        <dbReference type="ARBA" id="ARBA00022989"/>
    </source>
</evidence>
<dbReference type="PANTHER" id="PTHR40277">
    <property type="entry name" value="BLL5419 PROTEIN"/>
    <property type="match status" value="1"/>
</dbReference>
<sequence length="308" mass="33906">MNKKNIFKLFVSLGILTVLLTSIDLVSLGKVMLNADPVFLSIALVFVLSIRFVMAYRWQVVLHLYRIFPKFLNLLSIVFISNSVGQLLPGGIGVDVVRSYQLSKEEGVATEIAASVFLDRVIGLFSMLLIAFISSVVGATLNTVAPIYAFVSAGSLTGFLVLYSLRNKLTDLGYTQIKVQGRLKVIVVVLSRFIESLGAVRLPKVALFKLLLLSVSVQFIRIVIFFTIFLSLGVHAEFLLFMVFVPLLFIVMLMPVSIGGLGIREGALYLFFKQSGVSLETCTAAGLSFHFLQLISLLPGVLLYLLKK</sequence>